<dbReference type="Pfam" id="PF00122">
    <property type="entry name" value="E1-E2_ATPase"/>
    <property type="match status" value="1"/>
</dbReference>
<reference evidence="9" key="1">
    <citation type="journal article" date="2017" name="Front. Plant Sci.">
        <title>Climate Clever Clovers: New Paradigm to Reduce the Environmental Footprint of Ruminants by Breeding Low Methanogenic Forages Utilizing Haplotype Variation.</title>
        <authorList>
            <person name="Kaur P."/>
            <person name="Appels R."/>
            <person name="Bayer P.E."/>
            <person name="Keeble-Gagnere G."/>
            <person name="Wang J."/>
            <person name="Hirakawa H."/>
            <person name="Shirasawa K."/>
            <person name="Vercoe P."/>
            <person name="Stefanova K."/>
            <person name="Durmic Z."/>
            <person name="Nichols P."/>
            <person name="Revell C."/>
            <person name="Isobe S.N."/>
            <person name="Edwards D."/>
            <person name="Erskine W."/>
        </authorList>
    </citation>
    <scope>NUCLEOTIDE SEQUENCE [LARGE SCALE GENOMIC DNA]</scope>
    <source>
        <strain evidence="9">cv. Daliak</strain>
    </source>
</reference>
<dbReference type="FunFam" id="3.30.70.100:FF:000047">
    <property type="entry name" value="Copper-transporting ATPase PAA1, chloroplastic"/>
    <property type="match status" value="1"/>
</dbReference>
<keyword evidence="6" id="KW-0472">Membrane</keyword>
<dbReference type="PROSITE" id="PS01047">
    <property type="entry name" value="HMA_1"/>
    <property type="match status" value="1"/>
</dbReference>
<dbReference type="InterPro" id="IPR006121">
    <property type="entry name" value="HMA_dom"/>
</dbReference>
<keyword evidence="2" id="KW-0812">Transmembrane</keyword>
<dbReference type="InterPro" id="IPR008250">
    <property type="entry name" value="ATPase_P-typ_transduc_dom_A_sf"/>
</dbReference>
<dbReference type="Gene3D" id="2.70.150.10">
    <property type="entry name" value="Calcium-transporting ATPase, cytoplasmic transduction domain A"/>
    <property type="match status" value="1"/>
</dbReference>
<dbReference type="PANTHER" id="PTHR43520:SF22">
    <property type="entry name" value="COPPER-TRANSPORTING ATPASE PAA1, CHLOROPLASTIC"/>
    <property type="match status" value="1"/>
</dbReference>
<dbReference type="GO" id="GO:0043682">
    <property type="term" value="F:P-type divalent copper transporter activity"/>
    <property type="evidence" value="ECO:0007669"/>
    <property type="project" value="TreeGrafter"/>
</dbReference>
<dbReference type="PANTHER" id="PTHR43520">
    <property type="entry name" value="ATP7, ISOFORM B"/>
    <property type="match status" value="1"/>
</dbReference>
<evidence type="ECO:0000256" key="2">
    <source>
        <dbReference type="ARBA" id="ARBA00022692"/>
    </source>
</evidence>
<dbReference type="GO" id="GO:0005507">
    <property type="term" value="F:copper ion binding"/>
    <property type="evidence" value="ECO:0007669"/>
    <property type="project" value="TreeGrafter"/>
</dbReference>
<dbReference type="EMBL" id="DF973547">
    <property type="protein sequence ID" value="GAU34129.1"/>
    <property type="molecule type" value="Genomic_DNA"/>
</dbReference>
<dbReference type="SUPFAM" id="SSF55008">
    <property type="entry name" value="HMA, heavy metal-associated domain"/>
    <property type="match status" value="1"/>
</dbReference>
<dbReference type="CDD" id="cd00371">
    <property type="entry name" value="HMA"/>
    <property type="match status" value="1"/>
</dbReference>
<dbReference type="Proteomes" id="UP000242715">
    <property type="component" value="Unassembled WGS sequence"/>
</dbReference>
<evidence type="ECO:0000259" key="7">
    <source>
        <dbReference type="PROSITE" id="PS50846"/>
    </source>
</evidence>
<keyword evidence="5" id="KW-1133">Transmembrane helix</keyword>
<dbReference type="Gene3D" id="3.30.70.100">
    <property type="match status" value="1"/>
</dbReference>
<evidence type="ECO:0000256" key="4">
    <source>
        <dbReference type="ARBA" id="ARBA00022967"/>
    </source>
</evidence>
<dbReference type="Pfam" id="PF00403">
    <property type="entry name" value="HMA"/>
    <property type="match status" value="1"/>
</dbReference>
<comment type="subcellular location">
    <subcellularLocation>
        <location evidence="1">Membrane</location>
    </subcellularLocation>
</comment>
<dbReference type="PROSITE" id="PS50846">
    <property type="entry name" value="HMA_2"/>
    <property type="match status" value="1"/>
</dbReference>
<dbReference type="AlphaFoldDB" id="A0A2Z6NRB2"/>
<evidence type="ECO:0000256" key="5">
    <source>
        <dbReference type="ARBA" id="ARBA00022989"/>
    </source>
</evidence>
<dbReference type="InterPro" id="IPR036163">
    <property type="entry name" value="HMA_dom_sf"/>
</dbReference>
<dbReference type="GO" id="GO:0016020">
    <property type="term" value="C:membrane"/>
    <property type="evidence" value="ECO:0007669"/>
    <property type="project" value="UniProtKB-SubCell"/>
</dbReference>
<evidence type="ECO:0000313" key="8">
    <source>
        <dbReference type="EMBL" id="GAU34129.1"/>
    </source>
</evidence>
<dbReference type="GO" id="GO:0055070">
    <property type="term" value="P:copper ion homeostasis"/>
    <property type="evidence" value="ECO:0007669"/>
    <property type="project" value="TreeGrafter"/>
</dbReference>
<keyword evidence="9" id="KW-1185">Reference proteome</keyword>
<keyword evidence="4" id="KW-1278">Translocase</keyword>
<organism evidence="8 9">
    <name type="scientific">Trifolium subterraneum</name>
    <name type="common">Subterranean clover</name>
    <dbReference type="NCBI Taxonomy" id="3900"/>
    <lineage>
        <taxon>Eukaryota</taxon>
        <taxon>Viridiplantae</taxon>
        <taxon>Streptophyta</taxon>
        <taxon>Embryophyta</taxon>
        <taxon>Tracheophyta</taxon>
        <taxon>Spermatophyta</taxon>
        <taxon>Magnoliopsida</taxon>
        <taxon>eudicotyledons</taxon>
        <taxon>Gunneridae</taxon>
        <taxon>Pentapetalae</taxon>
        <taxon>rosids</taxon>
        <taxon>fabids</taxon>
        <taxon>Fabales</taxon>
        <taxon>Fabaceae</taxon>
        <taxon>Papilionoideae</taxon>
        <taxon>50 kb inversion clade</taxon>
        <taxon>NPAAA clade</taxon>
        <taxon>Hologalegina</taxon>
        <taxon>IRL clade</taxon>
        <taxon>Trifolieae</taxon>
        <taxon>Trifolium</taxon>
    </lineage>
</organism>
<accession>A0A2Z6NRB2</accession>
<name>A0A2Z6NRB2_TRISU</name>
<sequence length="477" mass="50121">MDSALSVTSTAQILLFRALHRHFSGAPSRSLLRRRNLKYSATSYTNHFRIPSSSTSFTSVPLSPSLRNFHALLSRTSCRTRCVSSSAASFGSSAGGGNGGAGVGNGGGGGGGSGGESGDVRINLVGDVAQELSSLSPDVIILDVSGMVCGGCAASVKRILESQPQVSSASVNLTTETVIVWPVSEAKAAPNWQKQLGKTLAEHLTSCGFNSCLRGRELAVSWALCAVCLVGHLSHLFAAKAPWIHAFHSVGFHLSLCLLTLLGPGRQLILDGLKSLYKRAPNMNSLVGLGALSSFTVSSFAVLLPKLGWKAFFEEPIMLIAFVLLGRNLEQRAKIKATSDMTGLLSILPSKARLLVNNGETDAASVVEVPSDSLSVEDQIIILPGDRIPADGIVRAGRSSVDESSFTGEPLPVTKELGSEVAAGSINLNGTLTIEVRRPGGETAIGDIIRLVEEAQSREAPVQRLADKVLPLYSIIL</sequence>
<evidence type="ECO:0000313" key="9">
    <source>
        <dbReference type="Proteomes" id="UP000242715"/>
    </source>
</evidence>
<dbReference type="SUPFAM" id="SSF81653">
    <property type="entry name" value="Calcium ATPase, transduction domain A"/>
    <property type="match status" value="1"/>
</dbReference>
<evidence type="ECO:0000256" key="6">
    <source>
        <dbReference type="ARBA" id="ARBA00023136"/>
    </source>
</evidence>
<keyword evidence="3" id="KW-0479">Metal-binding</keyword>
<dbReference type="InterPro" id="IPR059000">
    <property type="entry name" value="ATPase_P-type_domA"/>
</dbReference>
<protein>
    <recommendedName>
        <fullName evidence="7">HMA domain-containing protein</fullName>
    </recommendedName>
</protein>
<feature type="domain" description="HMA" evidence="7">
    <location>
        <begin position="138"/>
        <end position="205"/>
    </location>
</feature>
<dbReference type="FunFam" id="2.70.150.10:FF:000002">
    <property type="entry name" value="Copper-transporting ATPase 1, putative"/>
    <property type="match status" value="1"/>
</dbReference>
<evidence type="ECO:0000256" key="1">
    <source>
        <dbReference type="ARBA" id="ARBA00004370"/>
    </source>
</evidence>
<evidence type="ECO:0000256" key="3">
    <source>
        <dbReference type="ARBA" id="ARBA00022723"/>
    </source>
</evidence>
<dbReference type="InterPro" id="IPR017969">
    <property type="entry name" value="Heavy-metal-associated_CS"/>
</dbReference>
<gene>
    <name evidence="8" type="ORF">TSUD_66080</name>
</gene>
<dbReference type="OrthoDB" id="432719at2759"/>
<proteinExistence type="predicted"/>